<evidence type="ECO:0000259" key="7">
    <source>
        <dbReference type="Pfam" id="PF02826"/>
    </source>
</evidence>
<feature type="compositionally biased region" description="Pro residues" evidence="5">
    <location>
        <begin position="18"/>
        <end position="31"/>
    </location>
</feature>
<evidence type="ECO:0000256" key="3">
    <source>
        <dbReference type="ARBA" id="ARBA00023027"/>
    </source>
</evidence>
<evidence type="ECO:0000256" key="4">
    <source>
        <dbReference type="RuleBase" id="RU003719"/>
    </source>
</evidence>
<dbReference type="GO" id="GO:0016618">
    <property type="term" value="F:hydroxypyruvate reductase [NAD(P)H] activity"/>
    <property type="evidence" value="ECO:0007669"/>
    <property type="project" value="TreeGrafter"/>
</dbReference>
<dbReference type="GO" id="GO:0005829">
    <property type="term" value="C:cytosol"/>
    <property type="evidence" value="ECO:0007669"/>
    <property type="project" value="TreeGrafter"/>
</dbReference>
<dbReference type="GO" id="GO:0051287">
    <property type="term" value="F:NAD binding"/>
    <property type="evidence" value="ECO:0007669"/>
    <property type="project" value="InterPro"/>
</dbReference>
<organism evidence="8 9">
    <name type="scientific">Saccharothrix syringae</name>
    <name type="common">Nocardiopsis syringae</name>
    <dbReference type="NCBI Taxonomy" id="103733"/>
    <lineage>
        <taxon>Bacteria</taxon>
        <taxon>Bacillati</taxon>
        <taxon>Actinomycetota</taxon>
        <taxon>Actinomycetes</taxon>
        <taxon>Pseudonocardiales</taxon>
        <taxon>Pseudonocardiaceae</taxon>
        <taxon>Saccharothrix</taxon>
    </lineage>
</organism>
<dbReference type="KEGG" id="ssyi:EKG83_23270"/>
<dbReference type="Pfam" id="PF00389">
    <property type="entry name" value="2-Hacid_dh"/>
    <property type="match status" value="1"/>
</dbReference>
<dbReference type="Proteomes" id="UP000325787">
    <property type="component" value="Chromosome"/>
</dbReference>
<dbReference type="EMBL" id="CP034550">
    <property type="protein sequence ID" value="QFZ19953.1"/>
    <property type="molecule type" value="Genomic_DNA"/>
</dbReference>
<comment type="similarity">
    <text evidence="1 4">Belongs to the D-isomer specific 2-hydroxyacid dehydrogenase family.</text>
</comment>
<dbReference type="CDD" id="cd05198">
    <property type="entry name" value="formate_dh_like"/>
    <property type="match status" value="1"/>
</dbReference>
<evidence type="ECO:0000256" key="2">
    <source>
        <dbReference type="ARBA" id="ARBA00023002"/>
    </source>
</evidence>
<feature type="compositionally biased region" description="Basic residues" evidence="5">
    <location>
        <begin position="1"/>
        <end position="11"/>
    </location>
</feature>
<keyword evidence="9" id="KW-1185">Reference proteome</keyword>
<keyword evidence="2 4" id="KW-0560">Oxidoreductase</keyword>
<keyword evidence="3" id="KW-0520">NAD</keyword>
<proteinExistence type="inferred from homology"/>
<evidence type="ECO:0000313" key="8">
    <source>
        <dbReference type="EMBL" id="QFZ19953.1"/>
    </source>
</evidence>
<dbReference type="PROSITE" id="PS00670">
    <property type="entry name" value="D_2_HYDROXYACID_DH_2"/>
    <property type="match status" value="1"/>
</dbReference>
<dbReference type="InterPro" id="IPR006139">
    <property type="entry name" value="D-isomer_2_OHA_DH_cat_dom"/>
</dbReference>
<evidence type="ECO:0000259" key="6">
    <source>
        <dbReference type="Pfam" id="PF00389"/>
    </source>
</evidence>
<dbReference type="AlphaFoldDB" id="A0A5Q0H1G9"/>
<dbReference type="InterPro" id="IPR029753">
    <property type="entry name" value="D-isomer_DH_CS"/>
</dbReference>
<evidence type="ECO:0000313" key="9">
    <source>
        <dbReference type="Proteomes" id="UP000325787"/>
    </source>
</evidence>
<dbReference type="Pfam" id="PF02826">
    <property type="entry name" value="2-Hacid_dh_C"/>
    <property type="match status" value="1"/>
</dbReference>
<evidence type="ECO:0008006" key="10">
    <source>
        <dbReference type="Google" id="ProtNLM"/>
    </source>
</evidence>
<feature type="region of interest" description="Disordered" evidence="5">
    <location>
        <begin position="1"/>
        <end position="37"/>
    </location>
</feature>
<feature type="domain" description="D-isomer specific 2-hydroxyacid dehydrogenase NAD-binding" evidence="7">
    <location>
        <begin position="156"/>
        <end position="305"/>
    </location>
</feature>
<dbReference type="OrthoDB" id="4324715at2"/>
<dbReference type="SUPFAM" id="SSF52283">
    <property type="entry name" value="Formate/glycerate dehydrogenase catalytic domain-like"/>
    <property type="match status" value="1"/>
</dbReference>
<dbReference type="InterPro" id="IPR036291">
    <property type="entry name" value="NAD(P)-bd_dom_sf"/>
</dbReference>
<dbReference type="PANTHER" id="PTHR10996:SF178">
    <property type="entry name" value="2-HYDROXYACID DEHYDROGENASE YGL185C-RELATED"/>
    <property type="match status" value="1"/>
</dbReference>
<evidence type="ECO:0000256" key="5">
    <source>
        <dbReference type="SAM" id="MobiDB-lite"/>
    </source>
</evidence>
<gene>
    <name evidence="8" type="ORF">EKG83_23270</name>
</gene>
<dbReference type="InterPro" id="IPR050223">
    <property type="entry name" value="D-isomer_2-hydroxyacid_DH"/>
</dbReference>
<dbReference type="GO" id="GO:0030267">
    <property type="term" value="F:glyoxylate reductase (NADPH) activity"/>
    <property type="evidence" value="ECO:0007669"/>
    <property type="project" value="TreeGrafter"/>
</dbReference>
<sequence length="350" mass="36777">MNATRPHRPGFRTRAERWPPPPDEPPTPAEPTSPLRARVRNNRRVGPTVFVALADLLANPSARAALERQFPRIVVATERVRALDELTDLGASVDAVIVGVRERVDAALLDELPNLRVLGSVSVGTDHLDRPALDGRGVRVVTTPGVNAVSVAEHALAMILGLAKRIVPAHAAVLSGEDRAGLASPPVEVRGLRVGVLGAGATAGALVPLLKALGTEVLSWTRDPAKHPGLACADLATIFRRSDVVSVNLPLTPETRGLVGYDLLSALPRGAIVVNVARKEIVDRAGLARVLAERQDLRFAVDDFELAADGTVELVGERGLWSPHVAGVTVQALAAMQDAVATGVAEAMAG</sequence>
<dbReference type="Gene3D" id="3.40.50.720">
    <property type="entry name" value="NAD(P)-binding Rossmann-like Domain"/>
    <property type="match status" value="2"/>
</dbReference>
<reference evidence="9" key="1">
    <citation type="journal article" date="2021" name="Curr. Microbiol.">
        <title>Complete genome of nocamycin-producing strain Saccharothrix syringae NRRL B-16468 reveals the biosynthetic potential for secondary metabolites.</title>
        <authorList>
            <person name="Mo X."/>
            <person name="Yang S."/>
        </authorList>
    </citation>
    <scope>NUCLEOTIDE SEQUENCE [LARGE SCALE GENOMIC DNA]</scope>
    <source>
        <strain evidence="9">ATCC 51364 / DSM 43886 / JCM 6844 / KCTC 9398 / NBRC 14523 / NRRL B-16468 / INA 2240</strain>
    </source>
</reference>
<feature type="domain" description="D-isomer specific 2-hydroxyacid dehydrogenase catalytic" evidence="6">
    <location>
        <begin position="57"/>
        <end position="350"/>
    </location>
</feature>
<evidence type="ECO:0000256" key="1">
    <source>
        <dbReference type="ARBA" id="ARBA00005854"/>
    </source>
</evidence>
<name>A0A5Q0H1G9_SACSY</name>
<dbReference type="SUPFAM" id="SSF51735">
    <property type="entry name" value="NAD(P)-binding Rossmann-fold domains"/>
    <property type="match status" value="1"/>
</dbReference>
<protein>
    <recommendedName>
        <fullName evidence="10">Hydroxyacid dehydrogenase</fullName>
    </recommendedName>
</protein>
<dbReference type="InterPro" id="IPR006140">
    <property type="entry name" value="D-isomer_DH_NAD-bd"/>
</dbReference>
<dbReference type="PANTHER" id="PTHR10996">
    <property type="entry name" value="2-HYDROXYACID DEHYDROGENASE-RELATED"/>
    <property type="match status" value="1"/>
</dbReference>
<accession>A0A5Q0H1G9</accession>